<evidence type="ECO:0000313" key="2">
    <source>
        <dbReference type="EMBL" id="CAG5084761.1"/>
    </source>
</evidence>
<dbReference type="Proteomes" id="UP000681526">
    <property type="component" value="Unassembled WGS sequence"/>
</dbReference>
<dbReference type="Pfam" id="PF01882">
    <property type="entry name" value="DUF58"/>
    <property type="match status" value="1"/>
</dbReference>
<dbReference type="RefSeq" id="WP_213484169.1">
    <property type="nucleotide sequence ID" value="NZ_CAJRAY010000038.1"/>
</dbReference>
<gene>
    <name evidence="2" type="primary">txxe 1098</name>
    <name evidence="2" type="ORF">TXXE_08125</name>
</gene>
<dbReference type="PANTHER" id="PTHR34351">
    <property type="entry name" value="SLR1927 PROTEIN-RELATED"/>
    <property type="match status" value="1"/>
</dbReference>
<organism evidence="2 3">
    <name type="scientific">Thermobacillus xylanilyticus</name>
    <dbReference type="NCBI Taxonomy" id="76633"/>
    <lineage>
        <taxon>Bacteria</taxon>
        <taxon>Bacillati</taxon>
        <taxon>Bacillota</taxon>
        <taxon>Bacilli</taxon>
        <taxon>Bacillales</taxon>
        <taxon>Paenibacillaceae</taxon>
        <taxon>Thermobacillus</taxon>
    </lineage>
</organism>
<evidence type="ECO:0000313" key="3">
    <source>
        <dbReference type="Proteomes" id="UP000681526"/>
    </source>
</evidence>
<protein>
    <submittedName>
        <fullName evidence="2">Uncharacterized conserved protein, PepX protein</fullName>
    </submittedName>
</protein>
<dbReference type="EMBL" id="CAJRAY010000038">
    <property type="protein sequence ID" value="CAG5084761.1"/>
    <property type="molecule type" value="Genomic_DNA"/>
</dbReference>
<proteinExistence type="predicted"/>
<name>A0ABM8V391_THEXY</name>
<dbReference type="InterPro" id="IPR002881">
    <property type="entry name" value="DUF58"/>
</dbReference>
<sequence length="375" mass="42497">MAFHFILLTFILLMLLQAYLFRRTGLLRIRYDRRLSVRSCHEGDEIEMVETIENRKWLPVPWLRVESQMPAALSFGTQANFDVSAGNIYQNHKSLFSLMPYTRITRRHTVKCIKRGYYRAESVSMTAGDLFGFASATRRIDIGFELIVYPKPLLPEEWDLPAHSWMGEAVVRRWIVDDPFLIAGTREYRYGDPLKGINWKASARTGKLQVHKRDYSADHRLMIVLNVEDHEGMWSVATDDELVEYGLSAAAGMARHAVENGLEAGFAANAAEAGRTGEEKPAYVEPDAGHPHLTAIFESMARLKTERLLPLHELLQMIGERLAGRTDIAILTSYENDRIAEAARKLEQQGHAVRILPLRLPDRNASGKKKAGQPA</sequence>
<keyword evidence="3" id="KW-1185">Reference proteome</keyword>
<dbReference type="PANTHER" id="PTHR34351:SF2">
    <property type="entry name" value="DUF58 DOMAIN-CONTAINING PROTEIN"/>
    <property type="match status" value="1"/>
</dbReference>
<reference evidence="2 3" key="1">
    <citation type="submission" date="2021-04" db="EMBL/GenBank/DDBJ databases">
        <authorList>
            <person name="Rakotoarivonina H."/>
        </authorList>
    </citation>
    <scope>NUCLEOTIDE SEQUENCE [LARGE SCALE GENOMIC DNA]</scope>
    <source>
        <strain evidence="2 3">XE</strain>
    </source>
</reference>
<feature type="domain" description="DUF58" evidence="1">
    <location>
        <begin position="185"/>
        <end position="305"/>
    </location>
</feature>
<evidence type="ECO:0000259" key="1">
    <source>
        <dbReference type="Pfam" id="PF01882"/>
    </source>
</evidence>
<accession>A0ABM8V391</accession>
<comment type="caution">
    <text evidence="2">The sequence shown here is derived from an EMBL/GenBank/DDBJ whole genome shotgun (WGS) entry which is preliminary data.</text>
</comment>